<gene>
    <name evidence="2" type="ORF">Shyd_94190</name>
</gene>
<comment type="caution">
    <text evidence="2">The sequence shown here is derived from an EMBL/GenBank/DDBJ whole genome shotgun (WGS) entry which is preliminary data.</text>
</comment>
<keyword evidence="3" id="KW-1185">Reference proteome</keyword>
<accession>A0ABQ3PSP9</accession>
<feature type="transmembrane region" description="Helical" evidence="1">
    <location>
        <begin position="69"/>
        <end position="88"/>
    </location>
</feature>
<keyword evidence="1" id="KW-0472">Membrane</keyword>
<protein>
    <submittedName>
        <fullName evidence="2">Uncharacterized protein</fullName>
    </submittedName>
</protein>
<proteinExistence type="predicted"/>
<evidence type="ECO:0000256" key="1">
    <source>
        <dbReference type="SAM" id="Phobius"/>
    </source>
</evidence>
<keyword evidence="1" id="KW-0812">Transmembrane</keyword>
<organism evidence="2 3">
    <name type="scientific">Streptomyces hydrogenans</name>
    <dbReference type="NCBI Taxonomy" id="1873719"/>
    <lineage>
        <taxon>Bacteria</taxon>
        <taxon>Bacillati</taxon>
        <taxon>Actinomycetota</taxon>
        <taxon>Actinomycetes</taxon>
        <taxon>Kitasatosporales</taxon>
        <taxon>Streptomycetaceae</taxon>
        <taxon>Streptomyces</taxon>
    </lineage>
</organism>
<reference evidence="2" key="1">
    <citation type="submission" date="2024-05" db="EMBL/GenBank/DDBJ databases">
        <title>Whole genome shotgun sequence of Streptomyces hydrogenans NBRC 13475.</title>
        <authorList>
            <person name="Komaki H."/>
            <person name="Tamura T."/>
        </authorList>
    </citation>
    <scope>NUCLEOTIDE SEQUENCE</scope>
    <source>
        <strain evidence="2">NBRC 13475</strain>
    </source>
</reference>
<name>A0ABQ3PSP9_9ACTN</name>
<keyword evidence="1" id="KW-1133">Transmembrane helix</keyword>
<dbReference type="RefSeq" id="WP_043230848.1">
    <property type="nucleotide sequence ID" value="NZ_BNBS01000101.1"/>
</dbReference>
<dbReference type="GeneID" id="94010435"/>
<dbReference type="Proteomes" id="UP001052739">
    <property type="component" value="Unassembled WGS sequence"/>
</dbReference>
<dbReference type="EMBL" id="BNDW01000120">
    <property type="protein sequence ID" value="GHI28048.1"/>
    <property type="molecule type" value="Genomic_DNA"/>
</dbReference>
<sequence length="95" mass="9877">MDWYLIPGAFALLLAVSGGATLRTGFVLPWLRHKVRRVALYGWAQLIMAGSFLLQSAGGFAGEPAAGSLLGLVSVLALLAALVLLLVAQLGSGRD</sequence>
<feature type="transmembrane region" description="Helical" evidence="1">
    <location>
        <begin position="38"/>
        <end position="57"/>
    </location>
</feature>
<evidence type="ECO:0000313" key="2">
    <source>
        <dbReference type="EMBL" id="GHI28048.1"/>
    </source>
</evidence>
<evidence type="ECO:0000313" key="3">
    <source>
        <dbReference type="Proteomes" id="UP001052739"/>
    </source>
</evidence>
<feature type="transmembrane region" description="Helical" evidence="1">
    <location>
        <begin position="6"/>
        <end position="31"/>
    </location>
</feature>